<feature type="transmembrane region" description="Helical" evidence="10">
    <location>
        <begin position="230"/>
        <end position="257"/>
    </location>
</feature>
<feature type="transmembrane region" description="Helical" evidence="10">
    <location>
        <begin position="204"/>
        <end position="224"/>
    </location>
</feature>
<feature type="transmembrane region" description="Helical" evidence="10">
    <location>
        <begin position="38"/>
        <end position="58"/>
    </location>
</feature>
<dbReference type="AlphaFoldDB" id="A0A2V3UIA7"/>
<dbReference type="GO" id="GO:0042941">
    <property type="term" value="P:D-alanine transmembrane transport"/>
    <property type="evidence" value="ECO:0007669"/>
    <property type="project" value="TreeGrafter"/>
</dbReference>
<dbReference type="PANTHER" id="PTHR11795:SF371">
    <property type="entry name" value="HIGH-AFFINITY BRANCHED-CHAIN AMINO ACID TRANSPORT SYSTEM PERMEASE PROTEIN LIVH"/>
    <property type="match status" value="1"/>
</dbReference>
<evidence type="ECO:0000256" key="5">
    <source>
        <dbReference type="ARBA" id="ARBA00022692"/>
    </source>
</evidence>
<evidence type="ECO:0000256" key="1">
    <source>
        <dbReference type="ARBA" id="ARBA00004651"/>
    </source>
</evidence>
<keyword evidence="3" id="KW-1003">Cell membrane</keyword>
<dbReference type="GO" id="GO:0015808">
    <property type="term" value="P:L-alanine transport"/>
    <property type="evidence" value="ECO:0007669"/>
    <property type="project" value="TreeGrafter"/>
</dbReference>
<keyword evidence="6" id="KW-0029">Amino-acid transport</keyword>
<feature type="transmembrane region" description="Helical" evidence="10">
    <location>
        <begin position="152"/>
        <end position="170"/>
    </location>
</feature>
<feature type="transmembrane region" description="Helical" evidence="10">
    <location>
        <begin position="64"/>
        <end position="89"/>
    </location>
</feature>
<comment type="caution">
    <text evidence="11">The sequence shown here is derived from an EMBL/GenBank/DDBJ whole genome shotgun (WGS) entry which is preliminary data.</text>
</comment>
<keyword evidence="2" id="KW-0813">Transport</keyword>
<protein>
    <submittedName>
        <fullName evidence="11">Amino acid/amide ABC transporter membrane protein 1 (HAAT family)</fullName>
    </submittedName>
</protein>
<dbReference type="InterPro" id="IPR001851">
    <property type="entry name" value="ABC_transp_permease"/>
</dbReference>
<dbReference type="PANTHER" id="PTHR11795">
    <property type="entry name" value="BRANCHED-CHAIN AMINO ACID TRANSPORT SYSTEM PERMEASE PROTEIN LIVH"/>
    <property type="match status" value="1"/>
</dbReference>
<keyword evidence="8 10" id="KW-0472">Membrane</keyword>
<dbReference type="GO" id="GO:0015188">
    <property type="term" value="F:L-isoleucine transmembrane transporter activity"/>
    <property type="evidence" value="ECO:0007669"/>
    <property type="project" value="TreeGrafter"/>
</dbReference>
<dbReference type="RefSeq" id="WP_110373048.1">
    <property type="nucleotide sequence ID" value="NZ_JAHBRY010000001.1"/>
</dbReference>
<evidence type="ECO:0000313" key="12">
    <source>
        <dbReference type="Proteomes" id="UP000248021"/>
    </source>
</evidence>
<dbReference type="Proteomes" id="UP000248021">
    <property type="component" value="Unassembled WGS sequence"/>
</dbReference>
<comment type="similarity">
    <text evidence="9">Belongs to the binding-protein-dependent transport system permease family. LivHM subfamily.</text>
</comment>
<evidence type="ECO:0000313" key="11">
    <source>
        <dbReference type="EMBL" id="PXW65041.1"/>
    </source>
</evidence>
<evidence type="ECO:0000256" key="3">
    <source>
        <dbReference type="ARBA" id="ARBA00022475"/>
    </source>
</evidence>
<feature type="transmembrane region" description="Helical" evidence="10">
    <location>
        <begin position="264"/>
        <end position="288"/>
    </location>
</feature>
<keyword evidence="5 10" id="KW-0812">Transmembrane</keyword>
<comment type="subcellular location">
    <subcellularLocation>
        <location evidence="1">Cell membrane</location>
        <topology evidence="1">Multi-pass membrane protein</topology>
    </subcellularLocation>
</comment>
<dbReference type="GO" id="GO:0015192">
    <property type="term" value="F:L-phenylalanine transmembrane transporter activity"/>
    <property type="evidence" value="ECO:0007669"/>
    <property type="project" value="TreeGrafter"/>
</dbReference>
<accession>A0A2V3UIA7</accession>
<keyword evidence="7 10" id="KW-1133">Transmembrane helix</keyword>
<proteinExistence type="inferred from homology"/>
<reference evidence="11 12" key="1">
    <citation type="submission" date="2018-05" db="EMBL/GenBank/DDBJ databases">
        <title>Genomic Encyclopedia of Type Strains, Phase IV (KMG-IV): sequencing the most valuable type-strain genomes for metagenomic binning, comparative biology and taxonomic classification.</title>
        <authorList>
            <person name="Goeker M."/>
        </authorList>
    </citation>
    <scope>NUCLEOTIDE SEQUENCE [LARGE SCALE GENOMIC DNA]</scope>
    <source>
        <strain evidence="11 12">DSM 6462</strain>
    </source>
</reference>
<evidence type="ECO:0000256" key="9">
    <source>
        <dbReference type="ARBA" id="ARBA00037998"/>
    </source>
</evidence>
<evidence type="ECO:0000256" key="4">
    <source>
        <dbReference type="ARBA" id="ARBA00022519"/>
    </source>
</evidence>
<evidence type="ECO:0000256" key="8">
    <source>
        <dbReference type="ARBA" id="ARBA00023136"/>
    </source>
</evidence>
<dbReference type="OrthoDB" id="9807115at2"/>
<keyword evidence="12" id="KW-1185">Reference proteome</keyword>
<dbReference type="GO" id="GO:0005886">
    <property type="term" value="C:plasma membrane"/>
    <property type="evidence" value="ECO:0007669"/>
    <property type="project" value="UniProtKB-SubCell"/>
</dbReference>
<sequence>MIGQAIADGLLTGGILALGAIGYSLSSQILKFANFAHAEFLTVGAYLALALVTLMGAAEPIGALSFGLPLIVATILAGIGTGLVAIAVDRLVFSRLRSRRAAALTLVFASFGVALMLRNLVLLLWGPDAHYYGQELQIAIEVLPDVRLLPDHVFVLALTLILVVSLHLFLQSSRVGVAMRAMADSPALSQACGIDTASVIRWTWLLAGMLAACAGVFTGLTVQIRPELGFNMLLAVLTAAVLGGSGSLFGAVVGGLIVGLAESLSVLVIPASYKPAVPFLLLLLVLYVRPQGLFAKSTRA</sequence>
<feature type="transmembrane region" description="Helical" evidence="10">
    <location>
        <begin position="6"/>
        <end position="26"/>
    </location>
</feature>
<dbReference type="GO" id="GO:0015190">
    <property type="term" value="F:L-leucine transmembrane transporter activity"/>
    <property type="evidence" value="ECO:0007669"/>
    <property type="project" value="TreeGrafter"/>
</dbReference>
<organism evidence="11 12">
    <name type="scientific">Chelatococcus asaccharovorans</name>
    <dbReference type="NCBI Taxonomy" id="28210"/>
    <lineage>
        <taxon>Bacteria</taxon>
        <taxon>Pseudomonadati</taxon>
        <taxon>Pseudomonadota</taxon>
        <taxon>Alphaproteobacteria</taxon>
        <taxon>Hyphomicrobiales</taxon>
        <taxon>Chelatococcaceae</taxon>
        <taxon>Chelatococcus</taxon>
    </lineage>
</organism>
<evidence type="ECO:0000256" key="6">
    <source>
        <dbReference type="ARBA" id="ARBA00022970"/>
    </source>
</evidence>
<dbReference type="CDD" id="cd06582">
    <property type="entry name" value="TM_PBP1_LivH_like"/>
    <property type="match status" value="1"/>
</dbReference>
<dbReference type="GO" id="GO:1903806">
    <property type="term" value="P:L-isoleucine import across plasma membrane"/>
    <property type="evidence" value="ECO:0007669"/>
    <property type="project" value="TreeGrafter"/>
</dbReference>
<keyword evidence="4" id="KW-0997">Cell inner membrane</keyword>
<evidence type="ECO:0000256" key="10">
    <source>
        <dbReference type="SAM" id="Phobius"/>
    </source>
</evidence>
<dbReference type="InterPro" id="IPR052157">
    <property type="entry name" value="BCAA_transport_permease"/>
</dbReference>
<evidence type="ECO:0000256" key="2">
    <source>
        <dbReference type="ARBA" id="ARBA00022448"/>
    </source>
</evidence>
<name>A0A2V3UIA7_9HYPH</name>
<dbReference type="GO" id="GO:0005304">
    <property type="term" value="F:L-valine transmembrane transporter activity"/>
    <property type="evidence" value="ECO:0007669"/>
    <property type="project" value="TreeGrafter"/>
</dbReference>
<feature type="transmembrane region" description="Helical" evidence="10">
    <location>
        <begin position="101"/>
        <end position="125"/>
    </location>
</feature>
<evidence type="ECO:0000256" key="7">
    <source>
        <dbReference type="ARBA" id="ARBA00022989"/>
    </source>
</evidence>
<dbReference type="Pfam" id="PF02653">
    <property type="entry name" value="BPD_transp_2"/>
    <property type="match status" value="1"/>
</dbReference>
<dbReference type="EMBL" id="QJJK01000001">
    <property type="protein sequence ID" value="PXW65041.1"/>
    <property type="molecule type" value="Genomic_DNA"/>
</dbReference>
<gene>
    <name evidence="11" type="ORF">C7450_101802</name>
</gene>